<dbReference type="InterPro" id="IPR001264">
    <property type="entry name" value="Glyco_trans_51"/>
</dbReference>
<evidence type="ECO:0000256" key="11">
    <source>
        <dbReference type="ARBA" id="ARBA00022984"/>
    </source>
</evidence>
<reference evidence="21" key="1">
    <citation type="submission" date="2021-04" db="EMBL/GenBank/DDBJ databases">
        <title>Draft genome sequence of Xylanibacillus composti strain K13.</title>
        <authorList>
            <person name="Uke A."/>
            <person name="Chhe C."/>
            <person name="Baramee S."/>
            <person name="Kosugi A."/>
        </authorList>
    </citation>
    <scope>NUCLEOTIDE SEQUENCE</scope>
    <source>
        <strain evidence="21">K13</strain>
    </source>
</reference>
<dbReference type="Pfam" id="PF00905">
    <property type="entry name" value="Transpeptidase"/>
    <property type="match status" value="1"/>
</dbReference>
<dbReference type="Gene3D" id="1.10.3810.10">
    <property type="entry name" value="Biosynthetic peptidoglycan transglycosylase-like"/>
    <property type="match status" value="1"/>
</dbReference>
<dbReference type="GO" id="GO:0009002">
    <property type="term" value="F:serine-type D-Ala-D-Ala carboxypeptidase activity"/>
    <property type="evidence" value="ECO:0007669"/>
    <property type="project" value="UniProtKB-EC"/>
</dbReference>
<feature type="compositionally biased region" description="Acidic residues" evidence="18">
    <location>
        <begin position="771"/>
        <end position="780"/>
    </location>
</feature>
<dbReference type="Gene3D" id="3.40.710.10">
    <property type="entry name" value="DD-peptidase/beta-lactamase superfamily"/>
    <property type="match status" value="1"/>
</dbReference>
<keyword evidence="7" id="KW-0808">Transferase</keyword>
<keyword evidence="5" id="KW-0645">Protease</keyword>
<keyword evidence="12 19" id="KW-1133">Transmembrane helix</keyword>
<keyword evidence="15" id="KW-0961">Cell wall biogenesis/degradation</keyword>
<evidence type="ECO:0000256" key="17">
    <source>
        <dbReference type="ARBA" id="ARBA00049902"/>
    </source>
</evidence>
<comment type="similarity">
    <text evidence="1">In the C-terminal section; belongs to the transpeptidase family.</text>
</comment>
<protein>
    <submittedName>
        <fullName evidence="21">Penicillin-binding protein 1F</fullName>
    </submittedName>
</protein>
<evidence type="ECO:0000256" key="8">
    <source>
        <dbReference type="ARBA" id="ARBA00022692"/>
    </source>
</evidence>
<dbReference type="InterPro" id="IPR001460">
    <property type="entry name" value="PCN-bd_Tpept"/>
</dbReference>
<dbReference type="InterPro" id="IPR013783">
    <property type="entry name" value="Ig-like_fold"/>
</dbReference>
<gene>
    <name evidence="21" type="primary">pbpF</name>
    <name evidence="21" type="ORF">XYCOK13_04990</name>
</gene>
<feature type="region of interest" description="Disordered" evidence="18">
    <location>
        <begin position="539"/>
        <end position="561"/>
    </location>
</feature>
<dbReference type="EMBL" id="BOVK01000006">
    <property type="protein sequence ID" value="GIQ67675.1"/>
    <property type="molecule type" value="Genomic_DNA"/>
</dbReference>
<evidence type="ECO:0000256" key="7">
    <source>
        <dbReference type="ARBA" id="ARBA00022679"/>
    </source>
</evidence>
<feature type="compositionally biased region" description="Polar residues" evidence="18">
    <location>
        <begin position="712"/>
        <end position="732"/>
    </location>
</feature>
<keyword evidence="13 19" id="KW-0472">Membrane</keyword>
<dbReference type="AlphaFoldDB" id="A0A8J4H157"/>
<evidence type="ECO:0000256" key="14">
    <source>
        <dbReference type="ARBA" id="ARBA00023268"/>
    </source>
</evidence>
<evidence type="ECO:0000313" key="22">
    <source>
        <dbReference type="Proteomes" id="UP000677918"/>
    </source>
</evidence>
<keyword evidence="4" id="KW-0121">Carboxypeptidase</keyword>
<evidence type="ECO:0000256" key="9">
    <source>
        <dbReference type="ARBA" id="ARBA00022801"/>
    </source>
</evidence>
<dbReference type="InterPro" id="IPR036950">
    <property type="entry name" value="PBP_transglycosylase"/>
</dbReference>
<evidence type="ECO:0000256" key="1">
    <source>
        <dbReference type="ARBA" id="ARBA00007090"/>
    </source>
</evidence>
<comment type="catalytic activity">
    <reaction evidence="16">
        <text>Preferential cleavage: (Ac)2-L-Lys-D-Ala-|-D-Ala. Also transpeptidation of peptidyl-alanyl moieties that are N-acyl substituents of D-alanine.</text>
        <dbReference type="EC" id="3.4.16.4"/>
    </reaction>
</comment>
<dbReference type="GO" id="GO:0008360">
    <property type="term" value="P:regulation of cell shape"/>
    <property type="evidence" value="ECO:0007669"/>
    <property type="project" value="UniProtKB-KW"/>
</dbReference>
<evidence type="ECO:0000256" key="4">
    <source>
        <dbReference type="ARBA" id="ARBA00022645"/>
    </source>
</evidence>
<dbReference type="FunFam" id="1.10.3810.10:FF:000001">
    <property type="entry name" value="Penicillin-binding protein 1A"/>
    <property type="match status" value="1"/>
</dbReference>
<feature type="compositionally biased region" description="Polar residues" evidence="18">
    <location>
        <begin position="793"/>
        <end position="812"/>
    </location>
</feature>
<dbReference type="NCBIfam" id="TIGR02074">
    <property type="entry name" value="PBP_1a_fam"/>
    <property type="match status" value="1"/>
</dbReference>
<keyword evidence="11" id="KW-0573">Peptidoglycan synthesis</keyword>
<keyword evidence="6" id="KW-0328">Glycosyltransferase</keyword>
<dbReference type="RefSeq" id="WP_213410293.1">
    <property type="nucleotide sequence ID" value="NZ_BOVK01000006.1"/>
</dbReference>
<dbReference type="InterPro" id="IPR036116">
    <property type="entry name" value="FN3_sf"/>
</dbReference>
<evidence type="ECO:0000256" key="18">
    <source>
        <dbReference type="SAM" id="MobiDB-lite"/>
    </source>
</evidence>
<evidence type="ECO:0000256" key="10">
    <source>
        <dbReference type="ARBA" id="ARBA00022960"/>
    </source>
</evidence>
<feature type="compositionally biased region" description="Acidic residues" evidence="18">
    <location>
        <begin position="747"/>
        <end position="757"/>
    </location>
</feature>
<keyword evidence="10" id="KW-0133">Cell shape</keyword>
<sequence>MAKPKQKKKKTPLSRWIVRMGVLSLLAVIGAVSLYVAILVSGHQALNENMKMMEMAESSIILDARDEEIKRLFRENRVLVSFDDIPDLVKHAFIATEDKRFEEHAGIDYWSIGRAIVKDIMQGSLVEGGSTITQQLAKNMFTNAERTFFRKAKEASLALALENRFTKDEILEMYLNRIFFGGNLYGIGVASEYYFNKEVSELELWEIATLAAMPKGPNTYNPIADPVKSKERRAVVLKLMLDQGYITQAQHDEAVRVEYVEPKRSADKEAYWSYVDVVLGELERKAGLTADQVFFGGYRIYTNLDVKTQRVLESKFKNEELFPKGTSDDIMQGAMVVLDHHDGRILGVMGGRDYQPRGWNRATVKRQPGSSFKPIVSFAPAIEDYGYTPYSLLPDERMSFGDYSPRNYNQRYLGEVTMMKAVEDSINVPAVWLLNEIGVANGMAFAEKLGIELDKQNDRNLAIALGGLTYGATPIEMAEAYAAFANHGIWNEAFTVRKVETRDGHILYEHKPNTKRVMSEQTAYYMTRMLERVVHQGTGTNARMQRPSAGKTGSTQPGVGGVDSGNAYWDVWFVGYTPEVTASVWMGYDARDKEHIVTSGSFTPAKMFAEVLTESLADRQIVPFTKPEGVEDLAKRPPGVQDLQVFPDELEPKVLLSWSSVQGADGYRVYRKASGEEEFTLITTTPVTEIQDLTVLPGETYTYVVRVYQTGNPLESNSSSQVTVTVPDQSDTLPDIDLDDILNPGGGEEENESELPEDANGGMEPGVGEPIEGEFPDEDELHNGGEQHDGTTEPDNGNRNQERNPQQANGNSREMRELEEMIQEGADVP</sequence>
<dbReference type="SUPFAM" id="SSF56601">
    <property type="entry name" value="beta-lactamase/transpeptidase-like"/>
    <property type="match status" value="1"/>
</dbReference>
<feature type="domain" description="Fibronectin type-III" evidence="20">
    <location>
        <begin position="639"/>
        <end position="729"/>
    </location>
</feature>
<dbReference type="GO" id="GO:0006508">
    <property type="term" value="P:proteolysis"/>
    <property type="evidence" value="ECO:0007669"/>
    <property type="project" value="UniProtKB-KW"/>
</dbReference>
<dbReference type="GO" id="GO:0030288">
    <property type="term" value="C:outer membrane-bounded periplasmic space"/>
    <property type="evidence" value="ECO:0007669"/>
    <property type="project" value="TreeGrafter"/>
</dbReference>
<dbReference type="InterPro" id="IPR050396">
    <property type="entry name" value="Glycosyltr_51/Transpeptidase"/>
</dbReference>
<dbReference type="PANTHER" id="PTHR32282:SF32">
    <property type="entry name" value="PENICILLIN-BINDING PROTEIN 2A"/>
    <property type="match status" value="1"/>
</dbReference>
<evidence type="ECO:0000256" key="2">
    <source>
        <dbReference type="ARBA" id="ARBA00007739"/>
    </source>
</evidence>
<evidence type="ECO:0000313" key="21">
    <source>
        <dbReference type="EMBL" id="GIQ67675.1"/>
    </source>
</evidence>
<dbReference type="GO" id="GO:0071555">
    <property type="term" value="P:cell wall organization"/>
    <property type="evidence" value="ECO:0007669"/>
    <property type="project" value="UniProtKB-KW"/>
</dbReference>
<evidence type="ECO:0000256" key="12">
    <source>
        <dbReference type="ARBA" id="ARBA00022989"/>
    </source>
</evidence>
<evidence type="ECO:0000256" key="6">
    <source>
        <dbReference type="ARBA" id="ARBA00022676"/>
    </source>
</evidence>
<feature type="compositionally biased region" description="Basic and acidic residues" evidence="18">
    <location>
        <begin position="781"/>
        <end position="791"/>
    </location>
</feature>
<dbReference type="GO" id="GO:0009252">
    <property type="term" value="P:peptidoglycan biosynthetic process"/>
    <property type="evidence" value="ECO:0007669"/>
    <property type="project" value="UniProtKB-KW"/>
</dbReference>
<dbReference type="GO" id="GO:0008955">
    <property type="term" value="F:peptidoglycan glycosyltransferase activity"/>
    <property type="evidence" value="ECO:0007669"/>
    <property type="project" value="UniProtKB-EC"/>
</dbReference>
<dbReference type="PANTHER" id="PTHR32282">
    <property type="entry name" value="BINDING PROTEIN TRANSPEPTIDASE, PUTATIVE-RELATED"/>
    <property type="match status" value="1"/>
</dbReference>
<dbReference type="SUPFAM" id="SSF53955">
    <property type="entry name" value="Lysozyme-like"/>
    <property type="match status" value="1"/>
</dbReference>
<keyword evidence="8 19" id="KW-0812">Transmembrane</keyword>
<evidence type="ECO:0000256" key="19">
    <source>
        <dbReference type="SAM" id="Phobius"/>
    </source>
</evidence>
<dbReference type="Pfam" id="PF00912">
    <property type="entry name" value="Transgly"/>
    <property type="match status" value="1"/>
</dbReference>
<evidence type="ECO:0000256" key="5">
    <source>
        <dbReference type="ARBA" id="ARBA00022670"/>
    </source>
</evidence>
<evidence type="ECO:0000256" key="15">
    <source>
        <dbReference type="ARBA" id="ARBA00023316"/>
    </source>
</evidence>
<comment type="catalytic activity">
    <reaction evidence="17">
        <text>[GlcNAc-(1-&gt;4)-Mur2Ac(oyl-L-Ala-gamma-D-Glu-L-Lys-D-Ala-D-Ala)](n)-di-trans,octa-cis-undecaprenyl diphosphate + beta-D-GlcNAc-(1-&gt;4)-Mur2Ac(oyl-L-Ala-gamma-D-Glu-L-Lys-D-Ala-D-Ala)-di-trans,octa-cis-undecaprenyl diphosphate = [GlcNAc-(1-&gt;4)-Mur2Ac(oyl-L-Ala-gamma-D-Glu-L-Lys-D-Ala-D-Ala)](n+1)-di-trans,octa-cis-undecaprenyl diphosphate + di-trans,octa-cis-undecaprenyl diphosphate + H(+)</text>
        <dbReference type="Rhea" id="RHEA:23708"/>
        <dbReference type="Rhea" id="RHEA-COMP:9602"/>
        <dbReference type="Rhea" id="RHEA-COMP:9603"/>
        <dbReference type="ChEBI" id="CHEBI:15378"/>
        <dbReference type="ChEBI" id="CHEBI:58405"/>
        <dbReference type="ChEBI" id="CHEBI:60033"/>
        <dbReference type="ChEBI" id="CHEBI:78435"/>
        <dbReference type="EC" id="2.4.99.28"/>
    </reaction>
</comment>
<dbReference type="SUPFAM" id="SSF49265">
    <property type="entry name" value="Fibronectin type III"/>
    <property type="match status" value="1"/>
</dbReference>
<dbReference type="Gene3D" id="2.60.40.10">
    <property type="entry name" value="Immunoglobulins"/>
    <property type="match status" value="1"/>
</dbReference>
<dbReference type="InterPro" id="IPR003961">
    <property type="entry name" value="FN3_dom"/>
</dbReference>
<feature type="region of interest" description="Disordered" evidence="18">
    <location>
        <begin position="712"/>
        <end position="829"/>
    </location>
</feature>
<dbReference type="GO" id="GO:0008658">
    <property type="term" value="F:penicillin binding"/>
    <property type="evidence" value="ECO:0007669"/>
    <property type="project" value="InterPro"/>
</dbReference>
<organism evidence="21 22">
    <name type="scientific">Xylanibacillus composti</name>
    <dbReference type="NCBI Taxonomy" id="1572762"/>
    <lineage>
        <taxon>Bacteria</taxon>
        <taxon>Bacillati</taxon>
        <taxon>Bacillota</taxon>
        <taxon>Bacilli</taxon>
        <taxon>Bacillales</taxon>
        <taxon>Paenibacillaceae</taxon>
        <taxon>Xylanibacillus</taxon>
    </lineage>
</organism>
<comment type="caution">
    <text evidence="21">The sequence shown here is derived from an EMBL/GenBank/DDBJ whole genome shotgun (WGS) entry which is preliminary data.</text>
</comment>
<dbReference type="Proteomes" id="UP000677918">
    <property type="component" value="Unassembled WGS sequence"/>
</dbReference>
<comment type="similarity">
    <text evidence="2">In the N-terminal section; belongs to the glycosyltransferase 51 family.</text>
</comment>
<keyword evidence="14" id="KW-0511">Multifunctional enzyme</keyword>
<keyword evidence="9" id="KW-0378">Hydrolase</keyword>
<dbReference type="InterPro" id="IPR012338">
    <property type="entry name" value="Beta-lactam/transpept-like"/>
</dbReference>
<keyword evidence="22" id="KW-1185">Reference proteome</keyword>
<evidence type="ECO:0000256" key="16">
    <source>
        <dbReference type="ARBA" id="ARBA00034000"/>
    </source>
</evidence>
<name>A0A8J4H157_9BACL</name>
<proteinExistence type="inferred from homology"/>
<dbReference type="InterPro" id="IPR023346">
    <property type="entry name" value="Lysozyme-like_dom_sf"/>
</dbReference>
<feature type="transmembrane region" description="Helical" evidence="19">
    <location>
        <begin position="21"/>
        <end position="42"/>
    </location>
</feature>
<evidence type="ECO:0000256" key="13">
    <source>
        <dbReference type="ARBA" id="ARBA00023136"/>
    </source>
</evidence>
<accession>A0A8J4H157</accession>
<dbReference type="PROSITE" id="PS50853">
    <property type="entry name" value="FN3"/>
    <property type="match status" value="1"/>
</dbReference>
<keyword evidence="3" id="KW-1003">Cell membrane</keyword>
<evidence type="ECO:0000256" key="3">
    <source>
        <dbReference type="ARBA" id="ARBA00022475"/>
    </source>
</evidence>
<evidence type="ECO:0000259" key="20">
    <source>
        <dbReference type="PROSITE" id="PS50853"/>
    </source>
</evidence>